<keyword evidence="2" id="KW-0946">Virion</keyword>
<proteinExistence type="predicted"/>
<dbReference type="SUPFAM" id="SSF47195">
    <property type="entry name" value="TMV-like viral coat proteins"/>
    <property type="match status" value="1"/>
</dbReference>
<dbReference type="GO" id="GO:0019028">
    <property type="term" value="C:viral capsid"/>
    <property type="evidence" value="ECO:0007669"/>
    <property type="project" value="UniProtKB-KW"/>
</dbReference>
<sequence length="267" mass="29980">MNIDRLLNSSKRIEDLDKIRTRSGAAYEKESPTELGRGKGKGGNKRISPKKTKSPAKTRTEQHTSTSTDTTEILDISVQEELFTERVSNSEHSSNMAPQYNKVGGGKPALATFTKGFVDYRRFRLMLDTLKTINFSIVAERNSAISIIKELEIDYNLVGRNIRFPTPGTYVMINGYNQQLTRLVSCLSWRYGKGKFNAEVGSSSSNDRDLNVTTTESTRADMNAALGNDPSLAYYKIIESLVSEISQGKHVYEQEEFEEVNNIVWTP</sequence>
<organism evidence="2">
    <name type="scientific">Pistacia ribo-like virus</name>
    <dbReference type="NCBI Taxonomy" id="2794234"/>
    <lineage>
        <taxon>Viruses</taxon>
        <taxon>Riboviria</taxon>
    </lineage>
</organism>
<dbReference type="InterPro" id="IPR001337">
    <property type="entry name" value="TMV-like_coat"/>
</dbReference>
<evidence type="ECO:0000313" key="2">
    <source>
        <dbReference type="EMBL" id="QPL17791.1"/>
    </source>
</evidence>
<evidence type="ECO:0000256" key="1">
    <source>
        <dbReference type="SAM" id="MobiDB-lite"/>
    </source>
</evidence>
<feature type="region of interest" description="Disordered" evidence="1">
    <location>
        <begin position="19"/>
        <end position="71"/>
    </location>
</feature>
<dbReference type="InterPro" id="IPR036417">
    <property type="entry name" value="TMV-like_coat_sf"/>
</dbReference>
<feature type="compositionally biased region" description="Basic residues" evidence="1">
    <location>
        <begin position="38"/>
        <end position="56"/>
    </location>
</feature>
<reference evidence="2" key="1">
    <citation type="submission" date="2020-04" db="EMBL/GenBank/DDBJ databases">
        <title>Transcriptome data analysis revealed novel viruses for genus Pistacia in Iran, China, and Italy.</title>
        <authorList>
            <person name="Mohammadi M."/>
            <person name="Hosseini A."/>
            <person name="Nasrollanejad S."/>
        </authorList>
    </citation>
    <scope>NUCLEOTIDE SEQUENCE</scope>
</reference>
<keyword evidence="2" id="KW-0167">Capsid protein</keyword>
<accession>A0A7T0Q6Z9</accession>
<dbReference type="GO" id="GO:0005198">
    <property type="term" value="F:structural molecule activity"/>
    <property type="evidence" value="ECO:0007669"/>
    <property type="project" value="InterPro"/>
</dbReference>
<name>A0A7T0Q6Z9_9VIRU</name>
<dbReference type="Pfam" id="PF00721">
    <property type="entry name" value="TMV_coat"/>
    <property type="match status" value="1"/>
</dbReference>
<protein>
    <submittedName>
        <fullName evidence="2">Coat protein</fullName>
    </submittedName>
</protein>
<dbReference type="EMBL" id="MT334604">
    <property type="protein sequence ID" value="QPL17791.1"/>
    <property type="molecule type" value="Genomic_RNA"/>
</dbReference>
<dbReference type="Gene3D" id="1.20.120.70">
    <property type="entry name" value="Tobacco mosaic virus-like, coat protein"/>
    <property type="match status" value="1"/>
</dbReference>